<dbReference type="InterPro" id="IPR027417">
    <property type="entry name" value="P-loop_NTPase"/>
</dbReference>
<dbReference type="SUPFAM" id="SSF48452">
    <property type="entry name" value="TPR-like"/>
    <property type="match status" value="4"/>
</dbReference>
<dbReference type="InterPro" id="IPR002182">
    <property type="entry name" value="NB-ARC"/>
</dbReference>
<dbReference type="SUPFAM" id="SSF52540">
    <property type="entry name" value="P-loop containing nucleoside triphosphate hydrolases"/>
    <property type="match status" value="1"/>
</dbReference>
<dbReference type="InterPro" id="IPR005158">
    <property type="entry name" value="BTAD"/>
</dbReference>
<dbReference type="InterPro" id="IPR011990">
    <property type="entry name" value="TPR-like_helical_dom_sf"/>
</dbReference>
<dbReference type="InterPro" id="IPR036388">
    <property type="entry name" value="WH-like_DNA-bd_sf"/>
</dbReference>
<comment type="caution">
    <text evidence="6">The sequence shown here is derived from an EMBL/GenBank/DDBJ whole genome shotgun (WGS) entry which is preliminary data.</text>
</comment>
<feature type="domain" description="Bacterial transcriptional activator" evidence="5">
    <location>
        <begin position="99"/>
        <end position="243"/>
    </location>
</feature>
<dbReference type="SMART" id="SM00028">
    <property type="entry name" value="TPR"/>
    <property type="match status" value="5"/>
</dbReference>
<dbReference type="PRINTS" id="PR00364">
    <property type="entry name" value="DISEASERSIST"/>
</dbReference>
<reference evidence="7" key="1">
    <citation type="submission" date="2023-07" db="EMBL/GenBank/DDBJ databases">
        <title>30 novel species of actinomycetes from the DSMZ collection.</title>
        <authorList>
            <person name="Nouioui I."/>
        </authorList>
    </citation>
    <scope>NUCLEOTIDE SEQUENCE [LARGE SCALE GENOMIC DNA]</scope>
    <source>
        <strain evidence="7">DSM 41886</strain>
    </source>
</reference>
<dbReference type="Pfam" id="PF03704">
    <property type="entry name" value="BTAD"/>
    <property type="match status" value="1"/>
</dbReference>
<dbReference type="CDD" id="cd15831">
    <property type="entry name" value="BTAD"/>
    <property type="match status" value="1"/>
</dbReference>
<dbReference type="Pfam" id="PF13424">
    <property type="entry name" value="TPR_12"/>
    <property type="match status" value="2"/>
</dbReference>
<evidence type="ECO:0000256" key="3">
    <source>
        <dbReference type="ARBA" id="ARBA00023163"/>
    </source>
</evidence>
<dbReference type="SMART" id="SM01043">
    <property type="entry name" value="BTAD"/>
    <property type="match status" value="1"/>
</dbReference>
<evidence type="ECO:0000256" key="1">
    <source>
        <dbReference type="ARBA" id="ARBA00023012"/>
    </source>
</evidence>
<evidence type="ECO:0000313" key="7">
    <source>
        <dbReference type="Proteomes" id="UP001183615"/>
    </source>
</evidence>
<protein>
    <submittedName>
        <fullName evidence="6">Tetratricopeptide repeat protein</fullName>
    </submittedName>
</protein>
<dbReference type="EMBL" id="JAVREV010000015">
    <property type="protein sequence ID" value="MDT0445841.1"/>
    <property type="molecule type" value="Genomic_DNA"/>
</dbReference>
<organism evidence="6 7">
    <name type="scientific">Streptomyces johnsoniae</name>
    <dbReference type="NCBI Taxonomy" id="3075532"/>
    <lineage>
        <taxon>Bacteria</taxon>
        <taxon>Bacillati</taxon>
        <taxon>Actinomycetota</taxon>
        <taxon>Actinomycetes</taxon>
        <taxon>Kitasatosporales</taxon>
        <taxon>Streptomycetaceae</taxon>
        <taxon>Streptomyces</taxon>
    </lineage>
</organism>
<dbReference type="Proteomes" id="UP001183615">
    <property type="component" value="Unassembled WGS sequence"/>
</dbReference>
<feature type="compositionally biased region" description="Basic residues" evidence="4">
    <location>
        <begin position="68"/>
        <end position="78"/>
    </location>
</feature>
<name>A0ABU2SA37_9ACTN</name>
<accession>A0ABU2SA37</accession>
<dbReference type="SUPFAM" id="SSF46894">
    <property type="entry name" value="C-terminal effector domain of the bipartite response regulators"/>
    <property type="match status" value="1"/>
</dbReference>
<proteinExistence type="predicted"/>
<dbReference type="Gene3D" id="1.25.40.10">
    <property type="entry name" value="Tetratricopeptide repeat domain"/>
    <property type="match status" value="2"/>
</dbReference>
<evidence type="ECO:0000256" key="4">
    <source>
        <dbReference type="SAM" id="MobiDB-lite"/>
    </source>
</evidence>
<keyword evidence="3" id="KW-0804">Transcription</keyword>
<keyword evidence="7" id="KW-1185">Reference proteome</keyword>
<dbReference type="InterPro" id="IPR019734">
    <property type="entry name" value="TPR_rpt"/>
</dbReference>
<sequence length="1011" mass="110998">MEFRILGSVDMVVDGEVRRPGSIKERIVLASLALDVRKSVSSDTLINRLWEDRPPVSPRGNLRSLTSRLRKATKHPGTHKSPVVQQDHGYLLDVVPQSIDLYRYLLLSTRARHLVDGGDDEGALQALDEAVPLWRGDPLAGISGLWAEEVRRSLTPRLLAAALIRAEIGLRRGHFADIVGSLVSLTSQYPEDQRLAEHLMLALYGCGRTSEALQVYQRTWRRLREESGVEPDHRLRRLQKSILRNVPIGELVPGGVREQLRSATGPPPDNLPPAAGLVGRDQERATLRGALEQGESAAGGGGSVALEAIEGMSGVGKTALAVAVGREMRHLFPDGLIYINLRAHAGAAAPMSPGAALDFLLRFLGTPTDRIPRDLDSATSLWRAMLTQRRVLVLLDDAADPDQVRPLLPGDSPSVVVVTSRRRLVGIPGLRRITLSMLPERDAIALFRRLVGEERTRGDAEVADIVRLSGYLPLALEIMAGRLNSHPTWSLSDLTRRLLGSSQRISAIRDGDREIWRAFEFSYRLLTGEQQRVFRRLGLHVGPDITPEAVAALTGMSSHRAEHVLEDLLDRYLIQELVPGRYSLHDLLREYAQILASSEEPETERAAARSQLIDFYLRYADAADRTLYPHRSRTPLDAVAHTIPEWADQAQARTWLGAERENLLATAENAWDAGPPRRAALFAHVLAGFHDAERLGSVAAELIRRAAAYWQTTEDRAEEARALIDLCAARTHAGLLPDAVTAGKRALNLARSLGDADIVAEALTRLSVPQTFLGDRRGAAVLQREALDIRLRVSDRGQSARAQNNLAITLLHLGDLDTAQELFQSALEGFEASGHHRLMGLAHNNLGDILGERNKPGEARSSYERALRIFETHGSAVERATVQLNLADLLQHFGEFDSSLDLYQKALPVLRDASERRTESIVLNGIGVILRRQGRREASVRHHEEALGVARAIGAAPEEAQALLDMAVTEHHFGADEAAASHAAAALEVARRIGAESEAARARELLSVLRS</sequence>
<dbReference type="InterPro" id="IPR051677">
    <property type="entry name" value="AfsR-DnrI-RedD_regulator"/>
</dbReference>
<keyword evidence="1" id="KW-0902">Two-component regulatory system</keyword>
<dbReference type="PANTHER" id="PTHR35807:SF1">
    <property type="entry name" value="TRANSCRIPTIONAL REGULATOR REDD"/>
    <property type="match status" value="1"/>
</dbReference>
<feature type="region of interest" description="Disordered" evidence="4">
    <location>
        <begin position="57"/>
        <end position="82"/>
    </location>
</feature>
<dbReference type="Gene3D" id="1.10.10.10">
    <property type="entry name" value="Winged helix-like DNA-binding domain superfamily/Winged helix DNA-binding domain"/>
    <property type="match status" value="2"/>
</dbReference>
<keyword evidence="2" id="KW-0805">Transcription regulation</keyword>
<evidence type="ECO:0000259" key="5">
    <source>
        <dbReference type="SMART" id="SM01043"/>
    </source>
</evidence>
<gene>
    <name evidence="6" type="ORF">RM779_25055</name>
</gene>
<dbReference type="PANTHER" id="PTHR35807">
    <property type="entry name" value="TRANSCRIPTIONAL REGULATOR REDD-RELATED"/>
    <property type="match status" value="1"/>
</dbReference>
<dbReference type="InterPro" id="IPR016032">
    <property type="entry name" value="Sig_transdc_resp-reg_C-effctor"/>
</dbReference>
<dbReference type="Gene3D" id="3.40.50.300">
    <property type="entry name" value="P-loop containing nucleotide triphosphate hydrolases"/>
    <property type="match status" value="1"/>
</dbReference>
<dbReference type="RefSeq" id="WP_311620013.1">
    <property type="nucleotide sequence ID" value="NZ_JAVREV010000015.1"/>
</dbReference>
<dbReference type="Pfam" id="PF00931">
    <property type="entry name" value="NB-ARC"/>
    <property type="match status" value="1"/>
</dbReference>
<evidence type="ECO:0000256" key="2">
    <source>
        <dbReference type="ARBA" id="ARBA00023015"/>
    </source>
</evidence>
<evidence type="ECO:0000313" key="6">
    <source>
        <dbReference type="EMBL" id="MDT0445841.1"/>
    </source>
</evidence>